<dbReference type="Proteomes" id="UP000085678">
    <property type="component" value="Unplaced"/>
</dbReference>
<proteinExistence type="predicted"/>
<feature type="chain" id="PRO_5014545979" evidence="1">
    <location>
        <begin position="24"/>
        <end position="202"/>
    </location>
</feature>
<gene>
    <name evidence="3 4" type="primary">LOC106177234</name>
</gene>
<name>A0A1S3JYC2_LINAN</name>
<dbReference type="AlphaFoldDB" id="A0A1S3JYC2"/>
<sequence>MEKYLAWLMLFGLAVQVIPSGGSLPDDPDGAVLHDTLDDGSEVVTGFSTNPLTSPDGKPYPRDAKLIIDDPMQPRGSDSHPDDGVPELSLAVRKKRGLPIGPYSCPYWFYWIRPWWVYWGRTWWPVLNSPWWGWHWHHWYYCLPYECKARIYDAGVYRYMCSRCKTEWGWIRVPIWYWGWPYWIWIRAPVGCCCDIQNLRWC</sequence>
<evidence type="ECO:0000313" key="4">
    <source>
        <dbReference type="RefSeq" id="XP_013415411.1"/>
    </source>
</evidence>
<keyword evidence="1" id="KW-0732">Signal</keyword>
<organism evidence="2 3">
    <name type="scientific">Lingula anatina</name>
    <name type="common">Brachiopod</name>
    <name type="synonym">Lingula unguis</name>
    <dbReference type="NCBI Taxonomy" id="7574"/>
    <lineage>
        <taxon>Eukaryota</taxon>
        <taxon>Metazoa</taxon>
        <taxon>Spiralia</taxon>
        <taxon>Lophotrochozoa</taxon>
        <taxon>Brachiopoda</taxon>
        <taxon>Linguliformea</taxon>
        <taxon>Lingulata</taxon>
        <taxon>Lingulida</taxon>
        <taxon>Linguloidea</taxon>
        <taxon>Lingulidae</taxon>
        <taxon>Lingula</taxon>
    </lineage>
</organism>
<dbReference type="RefSeq" id="XP_013415410.1">
    <property type="nucleotide sequence ID" value="XM_013559956.1"/>
</dbReference>
<evidence type="ECO:0000313" key="2">
    <source>
        <dbReference type="Proteomes" id="UP000085678"/>
    </source>
</evidence>
<feature type="signal peptide" evidence="1">
    <location>
        <begin position="1"/>
        <end position="23"/>
    </location>
</feature>
<accession>A0A1S3JYC2</accession>
<keyword evidence="2" id="KW-1185">Reference proteome</keyword>
<reference evidence="3 4" key="1">
    <citation type="submission" date="2025-04" db="UniProtKB">
        <authorList>
            <consortium name="RefSeq"/>
        </authorList>
    </citation>
    <scope>IDENTIFICATION</scope>
    <source>
        <tissue evidence="3 4">Gonads</tissue>
    </source>
</reference>
<evidence type="ECO:0000313" key="3">
    <source>
        <dbReference type="RefSeq" id="XP_013415410.1"/>
    </source>
</evidence>
<evidence type="ECO:0000256" key="1">
    <source>
        <dbReference type="SAM" id="SignalP"/>
    </source>
</evidence>
<protein>
    <submittedName>
        <fullName evidence="3 4">Uncharacterized protein LOC106177234</fullName>
    </submittedName>
</protein>
<dbReference type="RefSeq" id="XP_013415411.1">
    <property type="nucleotide sequence ID" value="XM_013559957.1"/>
</dbReference>
<dbReference type="KEGG" id="lak:106177234"/>
<dbReference type="GeneID" id="106177234"/>